<name>A0A7J6GM50_CANSA</name>
<protein>
    <submittedName>
        <fullName evidence="1">Uncharacterized protein</fullName>
    </submittedName>
</protein>
<reference evidence="1 2" key="1">
    <citation type="journal article" date="2020" name="bioRxiv">
        <title>Sequence and annotation of 42 cannabis genomes reveals extensive copy number variation in cannabinoid synthesis and pathogen resistance genes.</title>
        <authorList>
            <person name="Mckernan K.J."/>
            <person name="Helbert Y."/>
            <person name="Kane L.T."/>
            <person name="Ebling H."/>
            <person name="Zhang L."/>
            <person name="Liu B."/>
            <person name="Eaton Z."/>
            <person name="Mclaughlin S."/>
            <person name="Kingan S."/>
            <person name="Baybayan P."/>
            <person name="Concepcion G."/>
            <person name="Jordan M."/>
            <person name="Riva A."/>
            <person name="Barbazuk W."/>
            <person name="Harkins T."/>
        </authorList>
    </citation>
    <scope>NUCLEOTIDE SEQUENCE [LARGE SCALE GENOMIC DNA]</scope>
    <source>
        <strain evidence="2">cv. Jamaican Lion 4</strain>
        <tissue evidence="1">Leaf</tissue>
    </source>
</reference>
<gene>
    <name evidence="1" type="ORF">F8388_009210</name>
</gene>
<organism evidence="1 2">
    <name type="scientific">Cannabis sativa</name>
    <name type="common">Hemp</name>
    <name type="synonym">Marijuana</name>
    <dbReference type="NCBI Taxonomy" id="3483"/>
    <lineage>
        <taxon>Eukaryota</taxon>
        <taxon>Viridiplantae</taxon>
        <taxon>Streptophyta</taxon>
        <taxon>Embryophyta</taxon>
        <taxon>Tracheophyta</taxon>
        <taxon>Spermatophyta</taxon>
        <taxon>Magnoliopsida</taxon>
        <taxon>eudicotyledons</taxon>
        <taxon>Gunneridae</taxon>
        <taxon>Pentapetalae</taxon>
        <taxon>rosids</taxon>
        <taxon>fabids</taxon>
        <taxon>Rosales</taxon>
        <taxon>Cannabaceae</taxon>
        <taxon>Cannabis</taxon>
    </lineage>
</organism>
<comment type="caution">
    <text evidence="1">The sequence shown here is derived from an EMBL/GenBank/DDBJ whole genome shotgun (WGS) entry which is preliminary data.</text>
</comment>
<dbReference type="Proteomes" id="UP000525078">
    <property type="component" value="Unassembled WGS sequence"/>
</dbReference>
<proteinExistence type="predicted"/>
<evidence type="ECO:0000313" key="1">
    <source>
        <dbReference type="EMBL" id="KAF4383179.1"/>
    </source>
</evidence>
<sequence>MSQSQPLLLSKIHTKSKSQLVHRFSMKKYIKSKLVQRTYYSSTEISTIVLHSRTASCLDFEFTTIQPIFSFEILRNRNRQYHSPEFDFLLILQALIGENGAAGETLSLTVHE</sequence>
<accession>A0A7J6GM50</accession>
<dbReference type="AlphaFoldDB" id="A0A7J6GM50"/>
<evidence type="ECO:0000313" key="2">
    <source>
        <dbReference type="Proteomes" id="UP000525078"/>
    </source>
</evidence>
<dbReference type="EMBL" id="JAATIP010000053">
    <property type="protein sequence ID" value="KAF4383179.1"/>
    <property type="molecule type" value="Genomic_DNA"/>
</dbReference>